<dbReference type="EMBL" id="FR824324">
    <property type="protein sequence ID" value="CCA25181.1"/>
    <property type="molecule type" value="Genomic_DNA"/>
</dbReference>
<organism evidence="2">
    <name type="scientific">Albugo laibachii Nc14</name>
    <dbReference type="NCBI Taxonomy" id="890382"/>
    <lineage>
        <taxon>Eukaryota</taxon>
        <taxon>Sar</taxon>
        <taxon>Stramenopiles</taxon>
        <taxon>Oomycota</taxon>
        <taxon>Peronosporomycetes</taxon>
        <taxon>Albuginales</taxon>
        <taxon>Albuginaceae</taxon>
        <taxon>Albugo</taxon>
    </lineage>
</organism>
<dbReference type="HOGENOM" id="CLU_1838870_0_0_1"/>
<keyword evidence="1" id="KW-0812">Transmembrane</keyword>
<protein>
    <submittedName>
        <fullName evidence="2">AlNc14C279G10093 protein</fullName>
    </submittedName>
</protein>
<keyword evidence="1" id="KW-0472">Membrane</keyword>
<evidence type="ECO:0000256" key="1">
    <source>
        <dbReference type="SAM" id="Phobius"/>
    </source>
</evidence>
<sequence length="140" mass="16108">MGQPITLFGNFWVARRSFEQQRLNLALAMTVSGFITLRFITWIRTLISLLQLHSYSLGDTNLSSALEYWDSLNPLQNIDVPLLTCILKSAVLQPAFLASFQQLHDESTLLLYRQSVVAYLQREALHAIIQLLYLFAQYEK</sequence>
<accession>F0WUU5</accession>
<proteinExistence type="predicted"/>
<dbReference type="AlphaFoldDB" id="F0WUU5"/>
<keyword evidence="1" id="KW-1133">Transmembrane helix</keyword>
<evidence type="ECO:0000313" key="2">
    <source>
        <dbReference type="EMBL" id="CCA25181.1"/>
    </source>
</evidence>
<gene>
    <name evidence="2" type="primary">AlNc14C279G10093</name>
    <name evidence="2" type="ORF">ALNC14_113250</name>
</gene>
<reference evidence="2" key="1">
    <citation type="journal article" date="2011" name="PLoS Biol.">
        <title>Gene gain and loss during evolution of obligate parasitism in the white rust pathogen of Arabidopsis thaliana.</title>
        <authorList>
            <person name="Kemen E."/>
            <person name="Gardiner A."/>
            <person name="Schultz-Larsen T."/>
            <person name="Kemen A.C."/>
            <person name="Balmuth A.L."/>
            <person name="Robert-Seilaniantz A."/>
            <person name="Bailey K."/>
            <person name="Holub E."/>
            <person name="Studholme D.J."/>
            <person name="Maclean D."/>
            <person name="Jones J.D."/>
        </authorList>
    </citation>
    <scope>NUCLEOTIDE SEQUENCE</scope>
</reference>
<feature type="transmembrane region" description="Helical" evidence="1">
    <location>
        <begin position="25"/>
        <end position="43"/>
    </location>
</feature>
<reference evidence="2" key="2">
    <citation type="submission" date="2011-02" db="EMBL/GenBank/DDBJ databases">
        <authorList>
            <person name="MacLean D."/>
        </authorList>
    </citation>
    <scope>NUCLEOTIDE SEQUENCE</scope>
</reference>
<name>F0WUU5_9STRA</name>